<dbReference type="SMR" id="A2G5D2"/>
<feature type="domain" description="CCR4-Not complex component Not1 C-terminal" evidence="1">
    <location>
        <begin position="1388"/>
        <end position="1535"/>
    </location>
</feature>
<dbReference type="Gene3D" id="1.25.40.180">
    <property type="match status" value="1"/>
</dbReference>
<proteinExistence type="predicted"/>
<dbReference type="VEuPathDB" id="TrichDB:TVAGG3_0807360"/>
<dbReference type="InParanoid" id="A2G5D2"/>
<feature type="domain" description="CCR4-NOT transcription complex subunit 1 HEAT repeat" evidence="3">
    <location>
        <begin position="366"/>
        <end position="455"/>
    </location>
</feature>
<dbReference type="KEGG" id="tva:4745288"/>
<dbReference type="GO" id="GO:0000932">
    <property type="term" value="C:P-body"/>
    <property type="evidence" value="ECO:0000318"/>
    <property type="project" value="GO_Central"/>
</dbReference>
<dbReference type="InterPro" id="IPR032194">
    <property type="entry name" value="CNOT1_HEAT"/>
</dbReference>
<dbReference type="GO" id="GO:0030015">
    <property type="term" value="C:CCR4-NOT core complex"/>
    <property type="evidence" value="ECO:0000318"/>
    <property type="project" value="GO_Central"/>
</dbReference>
<evidence type="ECO:0000259" key="2">
    <source>
        <dbReference type="Pfam" id="PF16415"/>
    </source>
</evidence>
<dbReference type="InterPro" id="IPR032191">
    <property type="entry name" value="CNOT1_CAF1_bind"/>
</dbReference>
<dbReference type="Gene3D" id="1.25.40.790">
    <property type="match status" value="1"/>
</dbReference>
<dbReference type="GO" id="GO:0000288">
    <property type="term" value="P:nuclear-transcribed mRNA catabolic process, deadenylation-dependent decay"/>
    <property type="evidence" value="ECO:0000318"/>
    <property type="project" value="GO_Central"/>
</dbReference>
<dbReference type="Pfam" id="PF16415">
    <property type="entry name" value="CNOT1_CAF1_bind"/>
    <property type="match status" value="1"/>
</dbReference>
<accession>A2G5D2</accession>
<reference evidence="4" key="1">
    <citation type="submission" date="2006-10" db="EMBL/GenBank/DDBJ databases">
        <authorList>
            <person name="Amadeo P."/>
            <person name="Zhao Q."/>
            <person name="Wortman J."/>
            <person name="Fraser-Liggett C."/>
            <person name="Carlton J."/>
        </authorList>
    </citation>
    <scope>NUCLEOTIDE SEQUENCE</scope>
    <source>
        <strain evidence="4">G3</strain>
    </source>
</reference>
<keyword evidence="5" id="KW-1185">Reference proteome</keyword>
<protein>
    <recommendedName>
        <fullName evidence="6">CCR4-Not complex component Not1 C-terminal domain-containing protein</fullName>
    </recommendedName>
</protein>
<feature type="domain" description="CCR4-NOT transcription complex subunit 1 CAF1-binding" evidence="2">
    <location>
        <begin position="764"/>
        <end position="870"/>
    </location>
</feature>
<dbReference type="InterPro" id="IPR040398">
    <property type="entry name" value="Not1"/>
</dbReference>
<dbReference type="InterPro" id="IPR007196">
    <property type="entry name" value="CCR4-Not_Not1_C"/>
</dbReference>
<dbReference type="EMBL" id="DS114420">
    <property type="protein sequence ID" value="EAX87629.1"/>
    <property type="molecule type" value="Genomic_DNA"/>
</dbReference>
<dbReference type="Pfam" id="PF16418">
    <property type="entry name" value="CNOT1_HEAT"/>
    <property type="match status" value="1"/>
</dbReference>
<evidence type="ECO:0008006" key="6">
    <source>
        <dbReference type="Google" id="ProtNLM"/>
    </source>
</evidence>
<dbReference type="PANTHER" id="PTHR13162">
    <property type="entry name" value="CCR4-NOT TRANSCRIPTION COMPLEX"/>
    <property type="match status" value="1"/>
</dbReference>
<evidence type="ECO:0000259" key="1">
    <source>
        <dbReference type="Pfam" id="PF04054"/>
    </source>
</evidence>
<dbReference type="GO" id="GO:0060090">
    <property type="term" value="F:molecular adaptor activity"/>
    <property type="evidence" value="ECO:0000318"/>
    <property type="project" value="GO_Central"/>
</dbReference>
<dbReference type="OrthoDB" id="1933107at2759"/>
<name>A2G5D2_TRIV3</name>
<organism evidence="4 5">
    <name type="scientific">Trichomonas vaginalis (strain ATCC PRA-98 / G3)</name>
    <dbReference type="NCBI Taxonomy" id="412133"/>
    <lineage>
        <taxon>Eukaryota</taxon>
        <taxon>Metamonada</taxon>
        <taxon>Parabasalia</taxon>
        <taxon>Trichomonadida</taxon>
        <taxon>Trichomonadidae</taxon>
        <taxon>Trichomonas</taxon>
    </lineage>
</organism>
<dbReference type="Proteomes" id="UP000001542">
    <property type="component" value="Unassembled WGS sequence"/>
</dbReference>
<evidence type="ECO:0000313" key="4">
    <source>
        <dbReference type="EMBL" id="EAX87629.1"/>
    </source>
</evidence>
<evidence type="ECO:0000259" key="3">
    <source>
        <dbReference type="Pfam" id="PF16418"/>
    </source>
</evidence>
<dbReference type="Pfam" id="PF04054">
    <property type="entry name" value="Not1"/>
    <property type="match status" value="1"/>
</dbReference>
<reference evidence="4" key="2">
    <citation type="journal article" date="2007" name="Science">
        <title>Draft genome sequence of the sexually transmitted pathogen Trichomonas vaginalis.</title>
        <authorList>
            <person name="Carlton J.M."/>
            <person name="Hirt R.P."/>
            <person name="Silva J.C."/>
            <person name="Delcher A.L."/>
            <person name="Schatz M."/>
            <person name="Zhao Q."/>
            <person name="Wortman J.R."/>
            <person name="Bidwell S.L."/>
            <person name="Alsmark U.C.M."/>
            <person name="Besteiro S."/>
            <person name="Sicheritz-Ponten T."/>
            <person name="Noel C.J."/>
            <person name="Dacks J.B."/>
            <person name="Foster P.G."/>
            <person name="Simillion C."/>
            <person name="Van de Peer Y."/>
            <person name="Miranda-Saavedra D."/>
            <person name="Barton G.J."/>
            <person name="Westrop G.D."/>
            <person name="Mueller S."/>
            <person name="Dessi D."/>
            <person name="Fiori P.L."/>
            <person name="Ren Q."/>
            <person name="Paulsen I."/>
            <person name="Zhang H."/>
            <person name="Bastida-Corcuera F.D."/>
            <person name="Simoes-Barbosa A."/>
            <person name="Brown M.T."/>
            <person name="Hayes R.D."/>
            <person name="Mukherjee M."/>
            <person name="Okumura C.Y."/>
            <person name="Schneider R."/>
            <person name="Smith A.J."/>
            <person name="Vanacova S."/>
            <person name="Villalvazo M."/>
            <person name="Haas B.J."/>
            <person name="Pertea M."/>
            <person name="Feldblyum T.V."/>
            <person name="Utterback T.R."/>
            <person name="Shu C.L."/>
            <person name="Osoegawa K."/>
            <person name="de Jong P.J."/>
            <person name="Hrdy I."/>
            <person name="Horvathova L."/>
            <person name="Zubacova Z."/>
            <person name="Dolezal P."/>
            <person name="Malik S.B."/>
            <person name="Logsdon J.M. Jr."/>
            <person name="Henze K."/>
            <person name="Gupta A."/>
            <person name="Wang C.C."/>
            <person name="Dunne R.L."/>
            <person name="Upcroft J.A."/>
            <person name="Upcroft P."/>
            <person name="White O."/>
            <person name="Salzberg S.L."/>
            <person name="Tang P."/>
            <person name="Chiu C.-H."/>
            <person name="Lee Y.-S."/>
            <person name="Embley T.M."/>
            <person name="Coombs G.H."/>
            <person name="Mottram J.C."/>
            <person name="Tachezy J."/>
            <person name="Fraser-Liggett C.M."/>
            <person name="Johnson P.J."/>
        </authorList>
    </citation>
    <scope>NUCLEOTIDE SEQUENCE [LARGE SCALE GENOMIC DNA]</scope>
    <source>
        <strain evidence="4">G3</strain>
    </source>
</reference>
<dbReference type="eggNOG" id="KOG1831">
    <property type="taxonomic scope" value="Eukaryota"/>
</dbReference>
<dbReference type="GO" id="GO:0017148">
    <property type="term" value="P:negative regulation of translation"/>
    <property type="evidence" value="ECO:0007669"/>
    <property type="project" value="InterPro"/>
</dbReference>
<sequence>MRSGSNSSNSSIFLPQLSLGDIYLKLITICPEDSPHLPHIIQFITSDSYLNNFSSYQFASEMAKMLERYPERREITLRIFEKLVDFPVIHRIVNLVTKIDPLFFSDINENVQPKIANIFSFSHVENVAKLAQQYTFSQNKIIKFSHEGSFVSISDVFNEASAEVLDNYSSRSLQCIEQFQPFTENDISDFVINLVSNKSPISKNIANSDRNTQLGLLRPFKNSKITLEQLIKSFDSRSVIISTMNSFNVFISAIKEVTGSRSVPIAPFLGQWDHPKTQLNFLQHIINSSPMVVQIPKLQPTKINPILIGDFKGDHWRYPDFIVALATLYNELPGEINALLAQLSPSNSTALLLITLASLGETSSFAAQLLSNLISCNTQYMAGISALWAMNSKFLIDTCAKLHEDKPILLSRIFDIADDLCVLNEFKEKSPLKFRIVLEIFDFFRHGNDFRIFLKTQKTPEISLQIFERPTDFGFIIPMSIERHIKGDNKAFYSADLLFFTYLNDIFSNLDENIKLKAIPSLFQKCCERTKKLTQYEFKWHQKVSAPSSPRPPKDLDLTSLAMKTEKRENDKFRTIVASLVSDFPSDKVSAEKNGKNLGTLLARNLLSQSDQLSALNLITKGLTLRENSNGFIFAREAVREMAPGFKLCLPFARLIVVNPQIKRIMPDVHQQAINALKPSICELQEETAIQPTKFELHPKLKRFKYIRDNSLDDPDSLALTTINQKIYRITFDQNANDSNNCIEACLYKVYVILMNGDRYATWKLTRIAKYLSSKTLQNNNPSFARYFNLSDLVIFSYENNLLYMTLPFLSQLFDNVPNCFFPPCPWSVSILSALGAIYRLPFLKKTLSLTIKKIFDSFNCEIANIEPQRLRPLEHLPSKDSDFLFPPLNFEIPVISREKLYSGDIHSIVSVVSRFFKGADNQTTREVAAFVHSKVPAIAKSAYETSFNLTTKDFARSKDINALVTFALSLVRTLCKSLASVAVKLEFTYLDMKSTRFIENLVTVISQNVSSHLLRTNMEPLKALRETCDGPFLDVQAFPPSVVSIVPEDLWPHQSEAIENGRGIFGCYAVPSSMKTVYSHLDSIVMSNHTSGEIPFDPQFARTIYSCFTQSSSGEINGFNNRFQPLPHNPRLVIGTVITCFPPQMPTAGAQLGVQILNHLFVLIGGNMKELSPIVEEMIPEQMPHMLIFVTLISAISPNLVEYFLMNYFEENGAEGIDLEPLIKWLHEKLFTQRSIAPLEYGRLLAFLATAKIPTNEYLTEIINVYLSCAIDEGKVTRISPDPSNQEKMMLDEFSRIHTIRDHLYTFLNRNNEAFKGQGKWNSLIKTAYPNRRLELLQIFFGVMGRNQSGELQILQIFLRDMFDAFQNSHIDGFFFSSVISAVVLQLRNRSINYAKMFGGFLNDTPPLKYPSFAPVWLYLFPLVIPPLLMDENLLPPSSLLVDSLLQPLKRFPADWANKPHFRKYYKAILRMMMLLVHDNPNFVASFAFDFVSEVPLKFRRIRNIILSCNAPDMINLCCHRQNIPIELTNGSTTFPDFIAKKENISHLTFELVFFYVYNIFPYEQVLWTYARGFMLAVEGADEATMVLEALFDGLRCNSKQTAAFEATILRIYTEIDKVYNQLTCKDIISAIVSARADNLTPIPYGIQSIKAKLADE</sequence>
<gene>
    <name evidence="4" type="ORF">TVAG_288030</name>
</gene>
<evidence type="ECO:0000313" key="5">
    <source>
        <dbReference type="Proteomes" id="UP000001542"/>
    </source>
</evidence>
<dbReference type="STRING" id="5722.A2G5D2"/>
<dbReference type="PANTHER" id="PTHR13162:SF8">
    <property type="entry name" value="CCR4-NOT TRANSCRIPTION COMPLEX SUBUNIT 1"/>
    <property type="match status" value="1"/>
</dbReference>
<dbReference type="RefSeq" id="XP_001300559.1">
    <property type="nucleotide sequence ID" value="XM_001300558.1"/>
</dbReference>
<dbReference type="VEuPathDB" id="TrichDB:TVAG_288030"/>